<dbReference type="Proteomes" id="UP000707451">
    <property type="component" value="Unassembled WGS sequence"/>
</dbReference>
<dbReference type="GO" id="GO:0016491">
    <property type="term" value="F:oxidoreductase activity"/>
    <property type="evidence" value="ECO:0007669"/>
    <property type="project" value="UniProtKB-KW"/>
</dbReference>
<evidence type="ECO:0000313" key="3">
    <source>
        <dbReference type="EMBL" id="KAG9069555.1"/>
    </source>
</evidence>
<comment type="caution">
    <text evidence="3">The sequence shown here is derived from an EMBL/GenBank/DDBJ whole genome shotgun (WGS) entry which is preliminary data.</text>
</comment>
<dbReference type="AlphaFoldDB" id="A0A9P7XY79"/>
<dbReference type="Pfam" id="PF14027">
    <property type="entry name" value="Questin_oxidase"/>
    <property type="match status" value="1"/>
</dbReference>
<feature type="compositionally biased region" description="Basic and acidic residues" evidence="2">
    <location>
        <begin position="54"/>
        <end position="63"/>
    </location>
</feature>
<dbReference type="OrthoDB" id="10004862at2759"/>
<keyword evidence="4" id="KW-1185">Reference proteome</keyword>
<feature type="compositionally biased region" description="Polar residues" evidence="2">
    <location>
        <begin position="25"/>
        <end position="34"/>
    </location>
</feature>
<dbReference type="EMBL" id="JAHRHY010000005">
    <property type="protein sequence ID" value="KAG9069555.1"/>
    <property type="molecule type" value="Genomic_DNA"/>
</dbReference>
<organism evidence="3 4">
    <name type="scientific">Linnemannia hyalina</name>
    <dbReference type="NCBI Taxonomy" id="64524"/>
    <lineage>
        <taxon>Eukaryota</taxon>
        <taxon>Fungi</taxon>
        <taxon>Fungi incertae sedis</taxon>
        <taxon>Mucoromycota</taxon>
        <taxon>Mortierellomycotina</taxon>
        <taxon>Mortierellomycetes</taxon>
        <taxon>Mortierellales</taxon>
        <taxon>Mortierellaceae</taxon>
        <taxon>Linnemannia</taxon>
    </lineage>
</organism>
<reference evidence="3" key="1">
    <citation type="submission" date="2021-06" db="EMBL/GenBank/DDBJ databases">
        <title>Genome Sequence of Mortierella hyaline Strain SCG-10, a Cold-Adapted, Nitrate-Reducing Fungus Isolated from Soil in Minnesota, USA.</title>
        <authorList>
            <person name="Aldossari N."/>
        </authorList>
    </citation>
    <scope>NUCLEOTIDE SEQUENCE</scope>
    <source>
        <strain evidence="3">SCG-10</strain>
    </source>
</reference>
<feature type="region of interest" description="Disordered" evidence="2">
    <location>
        <begin position="21"/>
        <end position="76"/>
    </location>
</feature>
<feature type="region of interest" description="Disordered" evidence="2">
    <location>
        <begin position="190"/>
        <end position="210"/>
    </location>
</feature>
<protein>
    <submittedName>
        <fullName evidence="3">Uncharacterized protein</fullName>
    </submittedName>
</protein>
<dbReference type="PANTHER" id="PTHR35870">
    <property type="entry name" value="PROTEIN, PUTATIVE (AFU_ORTHOLOGUE AFUA_5G03330)-RELATED"/>
    <property type="match status" value="1"/>
</dbReference>
<evidence type="ECO:0000256" key="2">
    <source>
        <dbReference type="SAM" id="MobiDB-lite"/>
    </source>
</evidence>
<name>A0A9P7XY79_9FUNG</name>
<sequence length="546" mass="59920">MISVPSAPGALTNCLTSSHHHNLHTKTTGASTSAFPPPLSDSPPSSPTTLISHSHHDLHDPPMKRPSLPKRSYSVTSHSSRSVHFTEEITPREMALSIVQAQYHIYHTDLSGYTAGADLVQDALTRFALGGTSRDLYQTFKRFRPDKERIPPTPTITITTRNWRDWLGHKSYYHDYLDFFDQELQLLEQEQDASETEAEAPSSSASASASETMTRMAKLVAEYLTPLIPGLCASTGALIHLGYGVEFRSRLAMAEGLAYACISYQPATTCFIPSNVPSSWQHKTTTTVTSGATGATGATGTTVGGVTKRSPTVSILNMVRNDKRLDGMFDAGFQGRLNVVMSSRVSLLKSYLGMWTSQVHSVEEALKDLSQTSSLLLFTATNRFGDQQQLDKHLANVLLATHAARFLIHVLPGEVEKEQLLKAIWMSLVATFVVQGRPKLSLSQSHQQHQQPVMAEVNPQDAGEHDDEDEEVEAKSMDGEMKVPSGRWKTLAQDAIHADHQIVSKIVRCLWWAEMEHGSCGGLFYDAAFRVIGDDPASDESTGPGF</sequence>
<keyword evidence="1" id="KW-0560">Oxidoreductase</keyword>
<accession>A0A9P7XY79</accession>
<feature type="region of interest" description="Disordered" evidence="2">
    <location>
        <begin position="443"/>
        <end position="480"/>
    </location>
</feature>
<evidence type="ECO:0000256" key="1">
    <source>
        <dbReference type="ARBA" id="ARBA00023002"/>
    </source>
</evidence>
<dbReference type="PANTHER" id="PTHR35870:SF1">
    <property type="entry name" value="PROTEIN, PUTATIVE (AFU_ORTHOLOGUE AFUA_5G03330)-RELATED"/>
    <property type="match status" value="1"/>
</dbReference>
<gene>
    <name evidence="3" type="ORF">KI688_010459</name>
</gene>
<feature type="compositionally biased region" description="Pro residues" evidence="2">
    <location>
        <begin position="35"/>
        <end position="46"/>
    </location>
</feature>
<evidence type="ECO:0000313" key="4">
    <source>
        <dbReference type="Proteomes" id="UP000707451"/>
    </source>
</evidence>
<feature type="compositionally biased region" description="Low complexity" evidence="2">
    <location>
        <begin position="199"/>
        <end position="210"/>
    </location>
</feature>
<dbReference type="InterPro" id="IPR025337">
    <property type="entry name" value="Questin_oxidase-like"/>
</dbReference>
<proteinExistence type="predicted"/>